<reference evidence="9" key="2">
    <citation type="submission" date="2025-09" db="UniProtKB">
        <authorList>
            <consortium name="Ensembl"/>
        </authorList>
    </citation>
    <scope>IDENTIFICATION</scope>
</reference>
<evidence type="ECO:0000256" key="2">
    <source>
        <dbReference type="ARBA" id="ARBA00022723"/>
    </source>
</evidence>
<keyword evidence="5 6" id="KW-0238">DNA-binding</keyword>
<sequence>IGSKQRESVPLCSVSSRYNSCISIHSFPVEEEIRKRWLVYIRRSNFQITKHTKVCSVHFKSDYFVEGTIRRRLKKGAIPTIFEWNREMQPPRISVWERRGRPPIPESDMESANEDIVWHDYCSAPEPAALDLSLGQNEELKREIEDLREQLEQAKVNSRFGLQRFSGSDEDIRFYTSKYTITIGYNTRHALPAIDEFFLFMIHLALGLKQKDLAHRFQVHQTTVSRIITTWANFLYQVLGSVRIWLPKEQVRAYLPEEFESFRDTQVILDCTELRCQMPSSLLLQSEVFSNYKSHCTFKALIGMAPHGVVTFVSELYAGSISDRELFKQSGIIDVLTPDMAVMVDKGFLIDNLVPCKIHRPAFLTKGTQMSVGEVRHTQSVARLRVHVERLIRRVKEHKLFDTVIPLSISGSINQLFAVSCLLINYQNGPLVKAWAQ</sequence>
<feature type="coiled-coil region" evidence="7">
    <location>
        <begin position="130"/>
        <end position="157"/>
    </location>
</feature>
<dbReference type="Pfam" id="PF13613">
    <property type="entry name" value="HTH_Tnp_4"/>
    <property type="match status" value="1"/>
</dbReference>
<comment type="cofactor">
    <cofactor evidence="1">
        <name>a divalent metal cation</name>
        <dbReference type="ChEBI" id="CHEBI:60240"/>
    </cofactor>
</comment>
<accession>A0A8C5CR60</accession>
<feature type="domain" description="THAP-type" evidence="8">
    <location>
        <begin position="1"/>
        <end position="82"/>
    </location>
</feature>
<dbReference type="SMART" id="SM00980">
    <property type="entry name" value="THAP"/>
    <property type="match status" value="1"/>
</dbReference>
<dbReference type="Gene3D" id="6.20.210.20">
    <property type="entry name" value="THAP domain"/>
    <property type="match status" value="1"/>
</dbReference>
<dbReference type="InterPro" id="IPR038441">
    <property type="entry name" value="THAP_Znf_sf"/>
</dbReference>
<dbReference type="PROSITE" id="PS50950">
    <property type="entry name" value="ZF_THAP"/>
    <property type="match status" value="1"/>
</dbReference>
<dbReference type="PANTHER" id="PTHR23080:SF133">
    <property type="entry name" value="SI:CH211-262I1.5-RELATED"/>
    <property type="match status" value="1"/>
</dbReference>
<dbReference type="InterPro" id="IPR027806">
    <property type="entry name" value="HARBI1_dom"/>
</dbReference>
<dbReference type="Pfam" id="PF05485">
    <property type="entry name" value="THAP"/>
    <property type="match status" value="1"/>
</dbReference>
<keyword evidence="3 6" id="KW-0863">Zinc-finger</keyword>
<organism evidence="9 10">
    <name type="scientific">Gadus morhua</name>
    <name type="common">Atlantic cod</name>
    <dbReference type="NCBI Taxonomy" id="8049"/>
    <lineage>
        <taxon>Eukaryota</taxon>
        <taxon>Metazoa</taxon>
        <taxon>Chordata</taxon>
        <taxon>Craniata</taxon>
        <taxon>Vertebrata</taxon>
        <taxon>Euteleostomi</taxon>
        <taxon>Actinopterygii</taxon>
        <taxon>Neopterygii</taxon>
        <taxon>Teleostei</taxon>
        <taxon>Neoteleostei</taxon>
        <taxon>Acanthomorphata</taxon>
        <taxon>Zeiogadaria</taxon>
        <taxon>Gadariae</taxon>
        <taxon>Gadiformes</taxon>
        <taxon>Gadoidei</taxon>
        <taxon>Gadidae</taxon>
        <taxon>Gadus</taxon>
    </lineage>
</organism>
<name>A0A8C5CR60_GADMO</name>
<evidence type="ECO:0000313" key="9">
    <source>
        <dbReference type="Ensembl" id="ENSGMOP00000066037.1"/>
    </source>
</evidence>
<proteinExistence type="predicted"/>
<keyword evidence="4" id="KW-0862">Zinc</keyword>
<reference evidence="9" key="1">
    <citation type="submission" date="2025-08" db="UniProtKB">
        <authorList>
            <consortium name="Ensembl"/>
        </authorList>
    </citation>
    <scope>IDENTIFICATION</scope>
</reference>
<keyword evidence="10" id="KW-1185">Reference proteome</keyword>
<keyword evidence="7" id="KW-0175">Coiled coil</keyword>
<evidence type="ECO:0000259" key="8">
    <source>
        <dbReference type="PROSITE" id="PS50950"/>
    </source>
</evidence>
<dbReference type="GO" id="GO:0046872">
    <property type="term" value="F:metal ion binding"/>
    <property type="evidence" value="ECO:0007669"/>
    <property type="project" value="UniProtKB-KW"/>
</dbReference>
<dbReference type="GeneTree" id="ENSGT00940000164656"/>
<keyword evidence="2" id="KW-0479">Metal-binding</keyword>
<evidence type="ECO:0000256" key="1">
    <source>
        <dbReference type="ARBA" id="ARBA00001968"/>
    </source>
</evidence>
<dbReference type="AlphaFoldDB" id="A0A8C5CR60"/>
<dbReference type="SMART" id="SM00692">
    <property type="entry name" value="DM3"/>
    <property type="match status" value="1"/>
</dbReference>
<dbReference type="InterPro" id="IPR006612">
    <property type="entry name" value="THAP_Znf"/>
</dbReference>
<dbReference type="Proteomes" id="UP000694546">
    <property type="component" value="Chromosome 20"/>
</dbReference>
<evidence type="ECO:0000256" key="6">
    <source>
        <dbReference type="PROSITE-ProRule" id="PRU00309"/>
    </source>
</evidence>
<dbReference type="InterPro" id="IPR027805">
    <property type="entry name" value="Transposase_HTH_dom"/>
</dbReference>
<evidence type="ECO:0000256" key="5">
    <source>
        <dbReference type="ARBA" id="ARBA00023125"/>
    </source>
</evidence>
<evidence type="ECO:0000256" key="4">
    <source>
        <dbReference type="ARBA" id="ARBA00022833"/>
    </source>
</evidence>
<dbReference type="PANTHER" id="PTHR23080">
    <property type="entry name" value="THAP DOMAIN PROTEIN"/>
    <property type="match status" value="1"/>
</dbReference>
<evidence type="ECO:0000313" key="10">
    <source>
        <dbReference type="Proteomes" id="UP000694546"/>
    </source>
</evidence>
<dbReference type="OMA" id="TELRCQM"/>
<protein>
    <recommendedName>
        <fullName evidence="8">THAP-type domain-containing protein</fullName>
    </recommendedName>
</protein>
<dbReference type="Pfam" id="PF13359">
    <property type="entry name" value="DDE_Tnp_4"/>
    <property type="match status" value="1"/>
</dbReference>
<evidence type="ECO:0000256" key="3">
    <source>
        <dbReference type="ARBA" id="ARBA00022771"/>
    </source>
</evidence>
<dbReference type="Ensembl" id="ENSGMOT00000036178.1">
    <property type="protein sequence ID" value="ENSGMOP00000066037.1"/>
    <property type="gene ID" value="ENSGMOG00000033757.1"/>
</dbReference>
<dbReference type="SUPFAM" id="SSF57716">
    <property type="entry name" value="Glucocorticoid receptor-like (DNA-binding domain)"/>
    <property type="match status" value="1"/>
</dbReference>
<evidence type="ECO:0000256" key="7">
    <source>
        <dbReference type="SAM" id="Coils"/>
    </source>
</evidence>